<dbReference type="STRING" id="158441.A0A226EXV9"/>
<keyword evidence="4" id="KW-1185">Reference proteome</keyword>
<dbReference type="EMBL" id="LNIX01000001">
    <property type="protein sequence ID" value="OXA62433.1"/>
    <property type="molecule type" value="Genomic_DNA"/>
</dbReference>
<dbReference type="OrthoDB" id="636685at2759"/>
<gene>
    <name evidence="3" type="ORF">Fcan01_00979</name>
</gene>
<evidence type="ECO:0000313" key="4">
    <source>
        <dbReference type="Proteomes" id="UP000198287"/>
    </source>
</evidence>
<organism evidence="3 4">
    <name type="scientific">Folsomia candida</name>
    <name type="common">Springtail</name>
    <dbReference type="NCBI Taxonomy" id="158441"/>
    <lineage>
        <taxon>Eukaryota</taxon>
        <taxon>Metazoa</taxon>
        <taxon>Ecdysozoa</taxon>
        <taxon>Arthropoda</taxon>
        <taxon>Hexapoda</taxon>
        <taxon>Collembola</taxon>
        <taxon>Entomobryomorpha</taxon>
        <taxon>Isotomoidea</taxon>
        <taxon>Isotomidae</taxon>
        <taxon>Proisotominae</taxon>
        <taxon>Folsomia</taxon>
    </lineage>
</organism>
<proteinExistence type="predicted"/>
<comment type="caution">
    <text evidence="3">The sequence shown here is derived from an EMBL/GenBank/DDBJ whole genome shotgun (WGS) entry which is preliminary data.</text>
</comment>
<dbReference type="PANTHER" id="PTHR39313">
    <property type="entry name" value="IM:7138239"/>
    <property type="match status" value="1"/>
</dbReference>
<feature type="signal peptide" evidence="2">
    <location>
        <begin position="1"/>
        <end position="24"/>
    </location>
</feature>
<sequence length="416" mass="45212">MRIYVKFVMVGILLKVALLEKVDCSQHNIPFADESFRRLQSGENSEEVVNQCCKREPHFVTVGYGGDGTQLRVDVGTCRQVCDKTPPRPLKRDQFDRYLKKYPNMDPVQIFLALQSRIASTNSTSISSPEENHDDVDVDSDEIILPTPTLSRLSSATTSTASCLSDATVCRPTLTRRERHFGLGGVYHEVEVIETCDCVPLSGGDGCEKLSRPIRLHSDTPFETVVDMGECVGRCDQGSGSPSSCRPVRNKTKSVEGPNGVECMQVIEECACTGGCYRVKEFFKVFDYSHIHSLRNSSGTSSPASLLDEDNLIPSLSSNSVTTSPPPLSSTRGGGGEPLTKLIDIGRCEGSCFIGKQGQVAVTSKCLLWSSSGSRCLSSLYGGQSSCAPTKLHTHSYTDKKGHNHSLYAVLSCGCQ</sequence>
<accession>A0A226EXV9</accession>
<evidence type="ECO:0000256" key="1">
    <source>
        <dbReference type="SAM" id="MobiDB-lite"/>
    </source>
</evidence>
<feature type="chain" id="PRO_5012036521" evidence="2">
    <location>
        <begin position="25"/>
        <end position="416"/>
    </location>
</feature>
<protein>
    <submittedName>
        <fullName evidence="3">Uncharacterized protein</fullName>
    </submittedName>
</protein>
<dbReference type="Proteomes" id="UP000198287">
    <property type="component" value="Unassembled WGS sequence"/>
</dbReference>
<feature type="region of interest" description="Disordered" evidence="1">
    <location>
        <begin position="316"/>
        <end position="337"/>
    </location>
</feature>
<evidence type="ECO:0000256" key="2">
    <source>
        <dbReference type="SAM" id="SignalP"/>
    </source>
</evidence>
<name>A0A226EXV9_FOLCA</name>
<dbReference type="AlphaFoldDB" id="A0A226EXV9"/>
<keyword evidence="2" id="KW-0732">Signal</keyword>
<evidence type="ECO:0000313" key="3">
    <source>
        <dbReference type="EMBL" id="OXA62433.1"/>
    </source>
</evidence>
<dbReference type="PANTHER" id="PTHR39313:SF1">
    <property type="entry name" value="IM:7138239"/>
    <property type="match status" value="1"/>
</dbReference>
<reference evidence="3 4" key="1">
    <citation type="submission" date="2015-12" db="EMBL/GenBank/DDBJ databases">
        <title>The genome of Folsomia candida.</title>
        <authorList>
            <person name="Faddeeva A."/>
            <person name="Derks M.F."/>
            <person name="Anvar Y."/>
            <person name="Smit S."/>
            <person name="Van Straalen N."/>
            <person name="Roelofs D."/>
        </authorList>
    </citation>
    <scope>NUCLEOTIDE SEQUENCE [LARGE SCALE GENOMIC DNA]</scope>
    <source>
        <strain evidence="3 4">VU population</strain>
        <tissue evidence="3">Whole body</tissue>
    </source>
</reference>